<protein>
    <recommendedName>
        <fullName evidence="3">Tail protein</fullName>
    </recommendedName>
</protein>
<dbReference type="InterPro" id="IPR054496">
    <property type="entry name" value="E217_GP41"/>
</dbReference>
<dbReference type="Pfam" id="PF22759">
    <property type="entry name" value="E217_GP41"/>
    <property type="match status" value="1"/>
</dbReference>
<evidence type="ECO:0008006" key="3">
    <source>
        <dbReference type="Google" id="ProtNLM"/>
    </source>
</evidence>
<evidence type="ECO:0000313" key="2">
    <source>
        <dbReference type="Proteomes" id="UP001058093"/>
    </source>
</evidence>
<dbReference type="Proteomes" id="UP001058093">
    <property type="component" value="Segment"/>
</dbReference>
<reference evidence="1" key="1">
    <citation type="submission" date="2021-07" db="EMBL/GenBank/DDBJ databases">
        <title>Complete genome sequence and phylogenomic analysis of the two lytic bacteriophage isolated from terrestrial biotopes of Antarctica.</title>
        <authorList>
            <person name="Holovan V."/>
            <person name="Rabalski L."/>
            <person name="Zlatohurska M."/>
            <person name="Andriichuk O."/>
            <person name="Budzanivska I."/>
            <person name="Shevchenko O."/>
            <person name="Gupalo A."/>
        </authorList>
    </citation>
    <scope>NUCLEOTIDE SEQUENCE</scope>
</reference>
<organism evidence="1 2">
    <name type="scientific">Pseudomonas phage UAVern</name>
    <dbReference type="NCBI Taxonomy" id="2856997"/>
    <lineage>
        <taxon>Viruses</taxon>
        <taxon>Duplodnaviria</taxon>
        <taxon>Heunggongvirae</taxon>
        <taxon>Uroviricota</taxon>
        <taxon>Caudoviricetes</taxon>
        <taxon>Vandenendeviridae</taxon>
        <taxon>Gorskivirinae</taxon>
        <taxon>Uavernvirus</taxon>
        <taxon>Uavernvirus uavern</taxon>
    </lineage>
</organism>
<sequence length="306" mass="34070">MTQRNRVYDLIVGDYKTGNGIRITGGIPDADGSSNTGLQIRFDISKTADAKRTNGNSATIEIYNLSRDHIQLLQGDYLECTFSVGYADEGARVVAQGNVVEVKTVKYGTDFVTQVRMGEGYSDLNHEKLKSLVSPGETVEQVLEEIRRQMPNVARGAYTGTNLNNPIVFGWTLNGTPAQMLRKLCEANNMEYSVSGGVLSVSDENGLYTKDTVLAPVISERTGMIDSPFHTTEQGRKMKKDKKRRKGVQFKSLLNTECIPGHIVKIESDFINGYYRINSTRFSGDFRGNDWYVECFTSEVEAQDLL</sequence>
<name>A0A975YYN8_9CAUD</name>
<gene>
    <name evidence="1" type="ORF">uav_097</name>
</gene>
<evidence type="ECO:0000313" key="1">
    <source>
        <dbReference type="EMBL" id="QYW06628.1"/>
    </source>
</evidence>
<proteinExistence type="predicted"/>
<keyword evidence="2" id="KW-1185">Reference proteome</keyword>
<dbReference type="EMBL" id="MZ605293">
    <property type="protein sequence ID" value="QYW06628.1"/>
    <property type="molecule type" value="Genomic_DNA"/>
</dbReference>
<accession>A0A975YYN8</accession>